<keyword evidence="3" id="KW-1133">Transmembrane helix</keyword>
<feature type="transmembrane region" description="Helical" evidence="3">
    <location>
        <begin position="314"/>
        <end position="335"/>
    </location>
</feature>
<dbReference type="OrthoDB" id="369870at2"/>
<evidence type="ECO:0000313" key="6">
    <source>
        <dbReference type="Proteomes" id="UP000469763"/>
    </source>
</evidence>
<protein>
    <submittedName>
        <fullName evidence="5">EamA family transporter</fullName>
    </submittedName>
</protein>
<dbReference type="Pfam" id="PF00892">
    <property type="entry name" value="EamA"/>
    <property type="match status" value="1"/>
</dbReference>
<dbReference type="EMBL" id="WHZY01000021">
    <property type="protein sequence ID" value="NEG79272.1"/>
    <property type="molecule type" value="Genomic_DNA"/>
</dbReference>
<evidence type="ECO:0000256" key="1">
    <source>
        <dbReference type="ARBA" id="ARBA00007362"/>
    </source>
</evidence>
<comment type="similarity">
    <text evidence="1">Belongs to the EamA transporter family.</text>
</comment>
<feature type="region of interest" description="Disordered" evidence="2">
    <location>
        <begin position="1"/>
        <end position="35"/>
    </location>
</feature>
<evidence type="ECO:0000256" key="2">
    <source>
        <dbReference type="SAM" id="MobiDB-lite"/>
    </source>
</evidence>
<feature type="transmembrane region" description="Helical" evidence="3">
    <location>
        <begin position="207"/>
        <end position="224"/>
    </location>
</feature>
<gene>
    <name evidence="5" type="ORF">GFD22_09900</name>
</gene>
<dbReference type="AlphaFoldDB" id="A0A7K3TJR2"/>
<evidence type="ECO:0000259" key="4">
    <source>
        <dbReference type="Pfam" id="PF00892"/>
    </source>
</evidence>
<feature type="transmembrane region" description="Helical" evidence="3">
    <location>
        <begin position="84"/>
        <end position="102"/>
    </location>
</feature>
<evidence type="ECO:0000313" key="5">
    <source>
        <dbReference type="EMBL" id="NEG79272.1"/>
    </source>
</evidence>
<comment type="caution">
    <text evidence="5">The sequence shown here is derived from an EMBL/GenBank/DDBJ whole genome shotgun (WGS) entry which is preliminary data.</text>
</comment>
<reference evidence="5 6" key="1">
    <citation type="submission" date="2019-10" db="EMBL/GenBank/DDBJ databases">
        <title>Bifidobacterium from non-human primates.</title>
        <authorList>
            <person name="Modesto M."/>
        </authorList>
    </citation>
    <scope>NUCLEOTIDE SEQUENCE [LARGE SCALE GENOMIC DNA]</scope>
    <source>
        <strain evidence="5 6">TREC</strain>
    </source>
</reference>
<feature type="region of interest" description="Disordered" evidence="2">
    <location>
        <begin position="48"/>
        <end position="75"/>
    </location>
</feature>
<name>A0A7K3TJR2_9BIFI</name>
<feature type="transmembrane region" description="Helical" evidence="3">
    <location>
        <begin position="287"/>
        <end position="307"/>
    </location>
</feature>
<feature type="transmembrane region" description="Helical" evidence="3">
    <location>
        <begin position="114"/>
        <end position="131"/>
    </location>
</feature>
<dbReference type="InterPro" id="IPR037185">
    <property type="entry name" value="EmrE-like"/>
</dbReference>
<accession>A0A7K3TJR2</accession>
<keyword evidence="6" id="KW-1185">Reference proteome</keyword>
<organism evidence="5 6">
    <name type="scientific">Bifidobacterium avesanii</name>
    <dbReference type="NCBI Taxonomy" id="1798157"/>
    <lineage>
        <taxon>Bacteria</taxon>
        <taxon>Bacillati</taxon>
        <taxon>Actinomycetota</taxon>
        <taxon>Actinomycetes</taxon>
        <taxon>Bifidobacteriales</taxon>
        <taxon>Bifidobacteriaceae</taxon>
        <taxon>Bifidobacterium</taxon>
    </lineage>
</organism>
<dbReference type="GO" id="GO:0016020">
    <property type="term" value="C:membrane"/>
    <property type="evidence" value="ECO:0007669"/>
    <property type="project" value="InterPro"/>
</dbReference>
<feature type="transmembrane region" description="Helical" evidence="3">
    <location>
        <begin position="182"/>
        <end position="200"/>
    </location>
</feature>
<dbReference type="Proteomes" id="UP000469763">
    <property type="component" value="Unassembled WGS sequence"/>
</dbReference>
<keyword evidence="3" id="KW-0812">Transmembrane</keyword>
<feature type="transmembrane region" description="Helical" evidence="3">
    <location>
        <begin position="347"/>
        <end position="365"/>
    </location>
</feature>
<evidence type="ECO:0000256" key="3">
    <source>
        <dbReference type="SAM" id="Phobius"/>
    </source>
</evidence>
<dbReference type="SUPFAM" id="SSF103481">
    <property type="entry name" value="Multidrug resistance efflux transporter EmrE"/>
    <property type="match status" value="2"/>
</dbReference>
<proteinExistence type="inferred from homology"/>
<dbReference type="InterPro" id="IPR000620">
    <property type="entry name" value="EamA_dom"/>
</dbReference>
<feature type="domain" description="EamA" evidence="4">
    <location>
        <begin position="83"/>
        <end position="223"/>
    </location>
</feature>
<feature type="compositionally biased region" description="Polar residues" evidence="2">
    <location>
        <begin position="53"/>
        <end position="75"/>
    </location>
</feature>
<sequence>MDNARTVHGQEAIANGKAKQETAGGRHPTHEPDARTCGCTAQGRAPPYHRPVNHQSSTGTGRSAQTAPTAPVTRTQRIRQTPRGVVATLTAAVVYGMFPLYWAVLSSVPSMNVMLYRIVTAAIVMTLFMLATRRWGRFVRSVRVMWATPKVFWMAVAAAVLVTIDWVVYIQLVAVGRTSEASAANFLLPLINMLLALMLLRERTTPLGVASMLIALTGAALYVIDTGAFPGLAMLMTFSYSGYCLIKRFVPLDPFESLTFETGVLAPFAAVALVAQPRLGVPAGEPWWVWALLAGCGVLTVIPLVLTSYGVKHAAFLLLSFTQYITPTIQLILGITVLGEQVPAHRFISFSVIWLALAVYTFDLVRAHFARPKLG</sequence>
<feature type="transmembrane region" description="Helical" evidence="3">
    <location>
        <begin position="151"/>
        <end position="170"/>
    </location>
</feature>
<keyword evidence="3" id="KW-0472">Membrane</keyword>